<evidence type="ECO:0000256" key="2">
    <source>
        <dbReference type="ARBA" id="ARBA00023004"/>
    </source>
</evidence>
<protein>
    <submittedName>
        <fullName evidence="5">Iron hydrogenase small subunit</fullName>
    </submittedName>
</protein>
<dbReference type="PANTHER" id="PTHR11615">
    <property type="entry name" value="NITRATE, FORMATE, IRON DEHYDROGENASE"/>
    <property type="match status" value="1"/>
</dbReference>
<reference evidence="5" key="1">
    <citation type="submission" date="2020-10" db="EMBL/GenBank/DDBJ databases">
        <authorList>
            <person name="Gilroy R."/>
        </authorList>
    </citation>
    <scope>NUCLEOTIDE SEQUENCE</scope>
    <source>
        <strain evidence="5">CHK195-26880</strain>
    </source>
</reference>
<dbReference type="Pfam" id="PF02906">
    <property type="entry name" value="Fe_hyd_lg_C"/>
    <property type="match status" value="1"/>
</dbReference>
<dbReference type="GO" id="GO:0008901">
    <property type="term" value="F:ferredoxin hydrogenase activity"/>
    <property type="evidence" value="ECO:0007669"/>
    <property type="project" value="InterPro"/>
</dbReference>
<dbReference type="AlphaFoldDB" id="A0A9D1KBD3"/>
<dbReference type="NCBIfam" id="TIGR02512">
    <property type="entry name" value="FeFe_hydrog_A"/>
    <property type="match status" value="1"/>
</dbReference>
<dbReference type="SUPFAM" id="SSF53920">
    <property type="entry name" value="Fe-only hydrogenase"/>
    <property type="match status" value="1"/>
</dbReference>
<dbReference type="Gene3D" id="3.40.50.1780">
    <property type="match status" value="1"/>
</dbReference>
<organism evidence="5 6">
    <name type="scientific">Candidatus Onthousia faecipullorum</name>
    <dbReference type="NCBI Taxonomy" id="2840887"/>
    <lineage>
        <taxon>Bacteria</taxon>
        <taxon>Bacillati</taxon>
        <taxon>Bacillota</taxon>
        <taxon>Bacilli</taxon>
        <taxon>Candidatus Onthousia</taxon>
    </lineage>
</organism>
<gene>
    <name evidence="5" type="ORF">IAB59_03330</name>
</gene>
<dbReference type="InterPro" id="IPR004108">
    <property type="entry name" value="Fe_hydrogenase_lsu_C"/>
</dbReference>
<name>A0A9D1KBD3_9FIRM</name>
<dbReference type="SMART" id="SM00902">
    <property type="entry name" value="Fe_hyd_SSU"/>
    <property type="match status" value="1"/>
</dbReference>
<dbReference type="InterPro" id="IPR036991">
    <property type="entry name" value="Fe_hydrogenase_ssu_sf"/>
</dbReference>
<comment type="caution">
    <text evidence="5">The sequence shown here is derived from an EMBL/GenBank/DDBJ whole genome shotgun (WGS) entry which is preliminary data.</text>
</comment>
<sequence length="447" mass="49999">MREEDLEIVYSKDNEAIEKDYSKCISCGYCVKTCRDEVTVARMYEIDKVLEPICINCGQCVNMCPTESIHEKFDYLRLKKLLKDESIVKTVSIAPAVRVAIGEEFGGDLGENLEEKVVTALRKLGFDYVFDITFGADLTIMEEAMELVNRIKNKGTLPMFTSCCPAWVKYEEIFYPEFIPNLSSCKSPIAMQSTMIKTYFAGKKKIPAKDILNVVIAPCTAKKSEIKRKEINRSGVSDTDFVLTTRELAMLLKEEGIDLKTLDKSNFDSPLGKGSSAGLIFGNSGGVMEAALRTAYYYLTGENLSKEKLVFNEVRGMEGIKEASVMIGDLEIKVAVLNGISNAKILLDKIRKGEVNYHFVEVMSCLGGCIAGGGQPKSTLLNLNKTKLARINGIYKEDEKASIRFCHENPEIKEIYKDFLEYPNSSKAEELLHTTYQDKSYLLGGKR</sequence>
<dbReference type="InterPro" id="IPR013352">
    <property type="entry name" value="Fe_hydrogenase_subset"/>
</dbReference>
<feature type="domain" description="4Fe-4S ferredoxin-type" evidence="4">
    <location>
        <begin position="42"/>
        <end position="74"/>
    </location>
</feature>
<dbReference type="Gene3D" id="3.40.950.10">
    <property type="entry name" value="Fe-only Hydrogenase (Larger Subunit), Chain L, domain 3"/>
    <property type="match status" value="1"/>
</dbReference>
<dbReference type="EMBL" id="DVKQ01000044">
    <property type="protein sequence ID" value="HIT37495.1"/>
    <property type="molecule type" value="Genomic_DNA"/>
</dbReference>
<evidence type="ECO:0000313" key="5">
    <source>
        <dbReference type="EMBL" id="HIT37495.1"/>
    </source>
</evidence>
<keyword evidence="3" id="KW-0411">Iron-sulfur</keyword>
<proteinExistence type="predicted"/>
<dbReference type="GO" id="GO:0051536">
    <property type="term" value="F:iron-sulfur cluster binding"/>
    <property type="evidence" value="ECO:0007669"/>
    <property type="project" value="UniProtKB-KW"/>
</dbReference>
<accession>A0A9D1KBD3</accession>
<evidence type="ECO:0000256" key="1">
    <source>
        <dbReference type="ARBA" id="ARBA00022723"/>
    </source>
</evidence>
<dbReference type="Gene3D" id="3.30.70.20">
    <property type="match status" value="1"/>
</dbReference>
<evidence type="ECO:0000313" key="6">
    <source>
        <dbReference type="Proteomes" id="UP000886833"/>
    </source>
</evidence>
<dbReference type="GO" id="GO:0005506">
    <property type="term" value="F:iron ion binding"/>
    <property type="evidence" value="ECO:0007669"/>
    <property type="project" value="InterPro"/>
</dbReference>
<dbReference type="InterPro" id="IPR009016">
    <property type="entry name" value="Fe_hydrogenase"/>
</dbReference>
<reference evidence="5" key="2">
    <citation type="journal article" date="2021" name="PeerJ">
        <title>Extensive microbial diversity within the chicken gut microbiome revealed by metagenomics and culture.</title>
        <authorList>
            <person name="Gilroy R."/>
            <person name="Ravi A."/>
            <person name="Getino M."/>
            <person name="Pursley I."/>
            <person name="Horton D.L."/>
            <person name="Alikhan N.F."/>
            <person name="Baker D."/>
            <person name="Gharbi K."/>
            <person name="Hall N."/>
            <person name="Watson M."/>
            <person name="Adriaenssens E.M."/>
            <person name="Foster-Nyarko E."/>
            <person name="Jarju S."/>
            <person name="Secka A."/>
            <person name="Antonio M."/>
            <person name="Oren A."/>
            <person name="Chaudhuri R.R."/>
            <person name="La Ragione R."/>
            <person name="Hildebrand F."/>
            <person name="Pallen M.J."/>
        </authorList>
    </citation>
    <scope>NUCLEOTIDE SEQUENCE</scope>
    <source>
        <strain evidence="5">CHK195-26880</strain>
    </source>
</reference>
<dbReference type="InterPro" id="IPR003149">
    <property type="entry name" value="Fe_hydrogenase_ssu"/>
</dbReference>
<dbReference type="InterPro" id="IPR017896">
    <property type="entry name" value="4Fe4S_Fe-S-bd"/>
</dbReference>
<keyword evidence="2" id="KW-0408">Iron</keyword>
<keyword evidence="1" id="KW-0479">Metal-binding</keyword>
<dbReference type="InterPro" id="IPR050340">
    <property type="entry name" value="Cytosolic_Fe-S_CAF"/>
</dbReference>
<dbReference type="Pfam" id="PF13187">
    <property type="entry name" value="Fer4_9"/>
    <property type="match status" value="1"/>
</dbReference>
<dbReference type="Pfam" id="PF02256">
    <property type="entry name" value="Fe_hyd_SSU"/>
    <property type="match status" value="1"/>
</dbReference>
<dbReference type="PROSITE" id="PS51379">
    <property type="entry name" value="4FE4S_FER_2"/>
    <property type="match status" value="2"/>
</dbReference>
<evidence type="ECO:0000259" key="4">
    <source>
        <dbReference type="PROSITE" id="PS51379"/>
    </source>
</evidence>
<dbReference type="InterPro" id="IPR017900">
    <property type="entry name" value="4Fe4S_Fe_S_CS"/>
</dbReference>
<feature type="domain" description="4Fe-4S ferredoxin-type" evidence="4">
    <location>
        <begin position="15"/>
        <end position="38"/>
    </location>
</feature>
<dbReference type="SUPFAM" id="SSF54862">
    <property type="entry name" value="4Fe-4S ferredoxins"/>
    <property type="match status" value="1"/>
</dbReference>
<dbReference type="Proteomes" id="UP000886833">
    <property type="component" value="Unassembled WGS sequence"/>
</dbReference>
<dbReference type="Gene3D" id="4.10.260.20">
    <property type="entry name" value="Iron hydrogenase, small subunit"/>
    <property type="match status" value="1"/>
</dbReference>
<evidence type="ECO:0000256" key="3">
    <source>
        <dbReference type="ARBA" id="ARBA00023014"/>
    </source>
</evidence>
<dbReference type="PROSITE" id="PS00198">
    <property type="entry name" value="4FE4S_FER_1"/>
    <property type="match status" value="1"/>
</dbReference>